<dbReference type="InterPro" id="IPR050490">
    <property type="entry name" value="Bact_solute-bd_prot1"/>
</dbReference>
<evidence type="ECO:0000256" key="1">
    <source>
        <dbReference type="SAM" id="SignalP"/>
    </source>
</evidence>
<feature type="signal peptide" evidence="1">
    <location>
        <begin position="1"/>
        <end position="31"/>
    </location>
</feature>
<evidence type="ECO:0000313" key="3">
    <source>
        <dbReference type="Proteomes" id="UP000253208"/>
    </source>
</evidence>
<feature type="chain" id="PRO_5016712216" description="Extracellular solute-binding protein" evidence="1">
    <location>
        <begin position="32"/>
        <end position="451"/>
    </location>
</feature>
<dbReference type="EMBL" id="PSQG01000006">
    <property type="protein sequence ID" value="RCH44935.1"/>
    <property type="molecule type" value="Genomic_DNA"/>
</dbReference>
<reference evidence="2 3" key="1">
    <citation type="submission" date="2018-02" db="EMBL/GenBank/DDBJ databases">
        <title>Complete genome sequencing of Faecalibacterium prausnitzii strains isolated from the human gut.</title>
        <authorList>
            <person name="Fitzgerald B.C."/>
            <person name="Shkoporov A.N."/>
            <person name="Ross P.R."/>
            <person name="Hill C."/>
        </authorList>
    </citation>
    <scope>NUCLEOTIDE SEQUENCE [LARGE SCALE GENOMIC DNA]</scope>
    <source>
        <strain evidence="2 3">APC942/31-1</strain>
    </source>
</reference>
<dbReference type="RefSeq" id="WP_021653147.1">
    <property type="nucleotide sequence ID" value="NZ_PSQG01000006.1"/>
</dbReference>
<dbReference type="PANTHER" id="PTHR43649:SF12">
    <property type="entry name" value="DIACETYLCHITOBIOSE BINDING PROTEIN DASA"/>
    <property type="match status" value="1"/>
</dbReference>
<evidence type="ECO:0000313" key="2">
    <source>
        <dbReference type="EMBL" id="RCH44935.1"/>
    </source>
</evidence>
<dbReference type="Gene3D" id="3.40.190.10">
    <property type="entry name" value="Periplasmic binding protein-like II"/>
    <property type="match status" value="2"/>
</dbReference>
<accession>A0A367G2Q4</accession>
<keyword evidence="1" id="KW-0732">Signal</keyword>
<proteinExistence type="predicted"/>
<dbReference type="Proteomes" id="UP000253208">
    <property type="component" value="Unassembled WGS sequence"/>
</dbReference>
<dbReference type="AlphaFoldDB" id="A0A367G2Q4"/>
<comment type="caution">
    <text evidence="2">The sequence shown here is derived from an EMBL/GenBank/DDBJ whole genome shotgun (WGS) entry which is preliminary data.</text>
</comment>
<sequence>MKKRMKKVATLCLAGVTAMSTVGVTGSAVFAKGDTNYDVDNMDFENVELRVAFRFNNGSDTDGQAKWYYKALDEFNKENEGKIHVTDESISTESDYEEKLTTDFASGNVPNAFLQYGGSRTREYVDAGYILDLTPYFEQYPEWKEGVQDFAWETTQFDGIEGTYGIPWSAYQLCLYYNKDYLDQVGVDVPESWDDLVDACAKLKDAGIQPFNYSDKDNYHFEHLMSALALKAYGTSIADDLASDKEAYNGEKMVAIYQKMKDMIDAGYWGDGILSTDFNTERNMFEAGKAAFTVDGTWNCGNFQNDSDTTLFDAQKIGVTRIPYIDEANKTVEMGGGSDTYYITTLNKSDEEIAATVKFIKYLTSVDSINEMCKSSPTTYAEKVTIDTGNYLLDDVNAIMAENTESKLEIPTYDSNTAAMDTIRNSLQALATGASAQEVGDDIVDKMSAYE</sequence>
<dbReference type="SUPFAM" id="SSF53850">
    <property type="entry name" value="Periplasmic binding protein-like II"/>
    <property type="match status" value="1"/>
</dbReference>
<name>A0A367G2Q4_9FIRM</name>
<protein>
    <recommendedName>
        <fullName evidence="4">Extracellular solute-binding protein</fullName>
    </recommendedName>
</protein>
<dbReference type="PANTHER" id="PTHR43649">
    <property type="entry name" value="ARABINOSE-BINDING PROTEIN-RELATED"/>
    <property type="match status" value="1"/>
</dbReference>
<organism evidence="2 3">
    <name type="scientific">Blautia obeum</name>
    <dbReference type="NCBI Taxonomy" id="40520"/>
    <lineage>
        <taxon>Bacteria</taxon>
        <taxon>Bacillati</taxon>
        <taxon>Bacillota</taxon>
        <taxon>Clostridia</taxon>
        <taxon>Lachnospirales</taxon>
        <taxon>Lachnospiraceae</taxon>
        <taxon>Blautia</taxon>
    </lineage>
</organism>
<gene>
    <name evidence="2" type="ORF">C4886_05660</name>
</gene>
<dbReference type="InterPro" id="IPR006059">
    <property type="entry name" value="SBP"/>
</dbReference>
<evidence type="ECO:0008006" key="4">
    <source>
        <dbReference type="Google" id="ProtNLM"/>
    </source>
</evidence>
<dbReference type="Pfam" id="PF01547">
    <property type="entry name" value="SBP_bac_1"/>
    <property type="match status" value="1"/>
</dbReference>